<evidence type="ECO:0000259" key="3">
    <source>
        <dbReference type="Pfam" id="PF17863"/>
    </source>
</evidence>
<dbReference type="InterPro" id="IPR041628">
    <property type="entry name" value="ChlI/MoxR_AAA_lid"/>
</dbReference>
<evidence type="ECO:0000259" key="2">
    <source>
        <dbReference type="Pfam" id="PF07726"/>
    </source>
</evidence>
<dbReference type="InterPro" id="IPR011703">
    <property type="entry name" value="ATPase_AAA-3"/>
</dbReference>
<comment type="caution">
    <text evidence="4">The sequence shown here is derived from an EMBL/GenBank/DDBJ whole genome shotgun (WGS) entry which is preliminary data.</text>
</comment>
<dbReference type="SUPFAM" id="SSF52540">
    <property type="entry name" value="P-loop containing nucleoside triphosphate hydrolases"/>
    <property type="match status" value="1"/>
</dbReference>
<evidence type="ECO:0000256" key="1">
    <source>
        <dbReference type="SAM" id="MobiDB-lite"/>
    </source>
</evidence>
<dbReference type="InterPro" id="IPR027417">
    <property type="entry name" value="P-loop_NTPase"/>
</dbReference>
<dbReference type="PANTHER" id="PTHR42759">
    <property type="entry name" value="MOXR FAMILY PROTEIN"/>
    <property type="match status" value="1"/>
</dbReference>
<reference evidence="5" key="1">
    <citation type="journal article" date="2019" name="Int. J. Syst. Evol. Microbiol.">
        <title>The Global Catalogue of Microorganisms (GCM) 10K type strain sequencing project: providing services to taxonomists for standard genome sequencing and annotation.</title>
        <authorList>
            <consortium name="The Broad Institute Genomics Platform"/>
            <consortium name="The Broad Institute Genome Sequencing Center for Infectious Disease"/>
            <person name="Wu L."/>
            <person name="Ma J."/>
        </authorList>
    </citation>
    <scope>NUCLEOTIDE SEQUENCE [LARGE SCALE GENOMIC DNA]</scope>
    <source>
        <strain evidence="5">JCM 18127</strain>
    </source>
</reference>
<dbReference type="PANTHER" id="PTHR42759:SF5">
    <property type="entry name" value="METHANOL DEHYDROGENASE REGULATOR"/>
    <property type="match status" value="1"/>
</dbReference>
<feature type="domain" description="ChlI/MoxR AAA lid" evidence="3">
    <location>
        <begin position="260"/>
        <end position="330"/>
    </location>
</feature>
<proteinExistence type="predicted"/>
<keyword evidence="5" id="KW-1185">Reference proteome</keyword>
<sequence>MPHLREALTDARNPDVPDVSPTPPTEQDIADFRSLHERLGDAVEQAVHGKRAVVDLVLVATVAQGHVLLEDVPGTGKTTLARAVAQALGGGIGRIQFTPDLLPSDVTGTTVFDPRDGEIRFRPGPVFAHVVLADEINRAAAKTQSALLEVMAERTVTVDGEGHRVPEPFVVIATQNPVDLDGTYRLPEAQLDRFLLRTSLGYPDAEHEIEVLRPGSTAGLVEDVKQVATPEEVAAASARLAHLHVAEPILRYVREIGVAVRTDPRVRLGVSTRGLRALVRCLQVYAAARGRHYVVPSDVQRLAEPVLAHRTVLARDALLAGHTSATVVHEALESVQPPQPDGA</sequence>
<dbReference type="Pfam" id="PF07726">
    <property type="entry name" value="AAA_3"/>
    <property type="match status" value="1"/>
</dbReference>
<accession>A0ABP8WWT7</accession>
<feature type="region of interest" description="Disordered" evidence="1">
    <location>
        <begin position="1"/>
        <end position="24"/>
    </location>
</feature>
<evidence type="ECO:0000313" key="4">
    <source>
        <dbReference type="EMBL" id="GAA4695955.1"/>
    </source>
</evidence>
<protein>
    <submittedName>
        <fullName evidence="4">MoxR family ATPase</fullName>
    </submittedName>
</protein>
<dbReference type="Gene3D" id="3.40.50.300">
    <property type="entry name" value="P-loop containing nucleotide triphosphate hydrolases"/>
    <property type="match status" value="1"/>
</dbReference>
<organism evidence="4 5">
    <name type="scientific">Nocardioides nanhaiensis</name>
    <dbReference type="NCBI Taxonomy" id="1476871"/>
    <lineage>
        <taxon>Bacteria</taxon>
        <taxon>Bacillati</taxon>
        <taxon>Actinomycetota</taxon>
        <taxon>Actinomycetes</taxon>
        <taxon>Propionibacteriales</taxon>
        <taxon>Nocardioidaceae</taxon>
        <taxon>Nocardioides</taxon>
    </lineage>
</organism>
<dbReference type="Pfam" id="PF17863">
    <property type="entry name" value="AAA_lid_2"/>
    <property type="match status" value="1"/>
</dbReference>
<name>A0ABP8WWT7_9ACTN</name>
<feature type="domain" description="ATPase AAA-3" evidence="2">
    <location>
        <begin position="66"/>
        <end position="196"/>
    </location>
</feature>
<dbReference type="Gene3D" id="1.10.8.80">
    <property type="entry name" value="Magnesium chelatase subunit I, C-Terminal domain"/>
    <property type="match status" value="1"/>
</dbReference>
<dbReference type="CDD" id="cd00009">
    <property type="entry name" value="AAA"/>
    <property type="match status" value="1"/>
</dbReference>
<gene>
    <name evidence="4" type="ORF">GCM10023226_37940</name>
</gene>
<dbReference type="EMBL" id="BAABIM010000004">
    <property type="protein sequence ID" value="GAA4695955.1"/>
    <property type="molecule type" value="Genomic_DNA"/>
</dbReference>
<dbReference type="PIRSF" id="PIRSF002849">
    <property type="entry name" value="AAA_ATPase_chaperone_MoxR_prd"/>
    <property type="match status" value="1"/>
</dbReference>
<feature type="compositionally biased region" description="Basic and acidic residues" evidence="1">
    <location>
        <begin position="1"/>
        <end position="15"/>
    </location>
</feature>
<dbReference type="Proteomes" id="UP001500621">
    <property type="component" value="Unassembled WGS sequence"/>
</dbReference>
<evidence type="ECO:0000313" key="5">
    <source>
        <dbReference type="Proteomes" id="UP001500621"/>
    </source>
</evidence>
<dbReference type="InterPro" id="IPR050764">
    <property type="entry name" value="CbbQ/NirQ/NorQ/GpvN"/>
</dbReference>